<feature type="non-terminal residue" evidence="2">
    <location>
        <position position="146"/>
    </location>
</feature>
<keyword evidence="3" id="KW-1185">Reference proteome</keyword>
<comment type="caution">
    <text evidence="2">The sequence shown here is derived from an EMBL/GenBank/DDBJ whole genome shotgun (WGS) entry which is preliminary data.</text>
</comment>
<evidence type="ECO:0000313" key="3">
    <source>
        <dbReference type="Proteomes" id="UP001597097"/>
    </source>
</evidence>
<dbReference type="RefSeq" id="WP_378621105.1">
    <property type="nucleotide sequence ID" value="NZ_JBHUCM010000013.1"/>
</dbReference>
<name>A0ABW4G7U1_9ACTN</name>
<dbReference type="EMBL" id="JBHUCM010000013">
    <property type="protein sequence ID" value="MFD1538318.1"/>
    <property type="molecule type" value="Genomic_DNA"/>
</dbReference>
<proteinExistence type="predicted"/>
<dbReference type="Proteomes" id="UP001597097">
    <property type="component" value="Unassembled WGS sequence"/>
</dbReference>
<feature type="region of interest" description="Disordered" evidence="1">
    <location>
        <begin position="1"/>
        <end position="102"/>
    </location>
</feature>
<gene>
    <name evidence="2" type="ORF">ACFSJ0_14795</name>
</gene>
<sequence>MSTLVISVAAQGASATPKEPTLPEQRLGSAANRAHQVAADATQARTEPAKRAAAKPPKGTVPQEAPKTPKPVSRLSNKPQRVGTATGKPGNGEVHGFDAKQSRVVPRLGDATSKVFQNPDQTYTVRTYSRPVRYQTATGEWVDIDL</sequence>
<accession>A0ABW4G7U1</accession>
<evidence type="ECO:0000313" key="2">
    <source>
        <dbReference type="EMBL" id="MFD1538318.1"/>
    </source>
</evidence>
<organism evidence="2 3">
    <name type="scientific">Nonomuraea guangzhouensis</name>
    <dbReference type="NCBI Taxonomy" id="1291555"/>
    <lineage>
        <taxon>Bacteria</taxon>
        <taxon>Bacillati</taxon>
        <taxon>Actinomycetota</taxon>
        <taxon>Actinomycetes</taxon>
        <taxon>Streptosporangiales</taxon>
        <taxon>Streptosporangiaceae</taxon>
        <taxon>Nonomuraea</taxon>
    </lineage>
</organism>
<evidence type="ECO:0000256" key="1">
    <source>
        <dbReference type="SAM" id="MobiDB-lite"/>
    </source>
</evidence>
<reference evidence="3" key="1">
    <citation type="journal article" date="2019" name="Int. J. Syst. Evol. Microbiol.">
        <title>The Global Catalogue of Microorganisms (GCM) 10K type strain sequencing project: providing services to taxonomists for standard genome sequencing and annotation.</title>
        <authorList>
            <consortium name="The Broad Institute Genomics Platform"/>
            <consortium name="The Broad Institute Genome Sequencing Center for Infectious Disease"/>
            <person name="Wu L."/>
            <person name="Ma J."/>
        </authorList>
    </citation>
    <scope>NUCLEOTIDE SEQUENCE [LARGE SCALE GENOMIC DNA]</scope>
    <source>
        <strain evidence="3">CGMCC 1.15399</strain>
    </source>
</reference>
<protein>
    <submittedName>
        <fullName evidence="2">Uncharacterized protein</fullName>
    </submittedName>
</protein>